<evidence type="ECO:0000256" key="5">
    <source>
        <dbReference type="ARBA" id="ARBA00023136"/>
    </source>
</evidence>
<sequence>MPRTYNDLFRPAFETPACAGWALSCIGLAATNPPFWPLFAVGSLGMAALRAKEAMELYRFRASISSYPVEVLPSRDMIQIARRHYEAPPADKQAFFLGRGFRWTQQHAETARTIMWRDPGELPTLPKWMPNAVKARIIPKNAKALKEEFDDNMIGVRWIHGLEPEEQELRLPIAALPGHTLVVGTTRAGKTRLYELLTTQIVHRGNVLIILDPKGDRDWENRVRLECKRAGRRFLYFHPAHPEKSIRINPLANWNTLSEPATRIGQLIDAEGTFAAFAWKTLFRVMRGIMADGERPTIKSAKEYVQQGIEEMLERLVRKALYAREGAKWENDLQNYQQAAKPAGKKGAAPANPAEDRLNMMIAKFQHLGIQDETISSLVAMHNHSKEHYSKMIQVLEPILEMLGSDELGKMLSPDPLDLSDTRPIYDTTKIIEEDAVLYVGLDSLSNKTIGSAIGSIFLADFASVAGAIYNFREKKDIYLIVDEAAEVMNEQAIQILNKGGGAGIKAFIATQTIADFDAVFGAAARTKQALGNLNNVICLRVKDPEMAKWIAESFGKTSARNVSTSQSTGSGSSAAFLEFSGSTSRSMSETEIPFVAPDLLTRLPALQYFAFLAGSTLYKGRLPVLSEEAA</sequence>
<comment type="caution">
    <text evidence="7">The sequence shown here is derived from an EMBL/GenBank/DDBJ whole genome shotgun (WGS) entry which is preliminary data.</text>
</comment>
<evidence type="ECO:0000259" key="6">
    <source>
        <dbReference type="Pfam" id="PF12696"/>
    </source>
</evidence>
<dbReference type="EMBL" id="JAEPBG010000006">
    <property type="protein sequence ID" value="MBK4736023.1"/>
    <property type="molecule type" value="Genomic_DNA"/>
</dbReference>
<reference evidence="7" key="1">
    <citation type="submission" date="2021-01" db="EMBL/GenBank/DDBJ databases">
        <title>Genome sequence of strain Noviherbaspirillum sp. DKR-6.</title>
        <authorList>
            <person name="Chaudhary D.K."/>
        </authorList>
    </citation>
    <scope>NUCLEOTIDE SEQUENCE</scope>
    <source>
        <strain evidence="7">DKR-6</strain>
    </source>
</reference>
<evidence type="ECO:0000313" key="8">
    <source>
        <dbReference type="Proteomes" id="UP000622890"/>
    </source>
</evidence>
<keyword evidence="5" id="KW-0472">Membrane</keyword>
<keyword evidence="3" id="KW-0812">Transmembrane</keyword>
<dbReference type="PANTHER" id="PTHR37937">
    <property type="entry name" value="CONJUGATIVE TRANSFER: DNA TRANSPORT"/>
    <property type="match status" value="1"/>
</dbReference>
<organism evidence="7 8">
    <name type="scientific">Noviherbaspirillum pedocola</name>
    <dbReference type="NCBI Taxonomy" id="2801341"/>
    <lineage>
        <taxon>Bacteria</taxon>
        <taxon>Pseudomonadati</taxon>
        <taxon>Pseudomonadota</taxon>
        <taxon>Betaproteobacteria</taxon>
        <taxon>Burkholderiales</taxon>
        <taxon>Oxalobacteraceae</taxon>
        <taxon>Noviherbaspirillum</taxon>
    </lineage>
</organism>
<keyword evidence="2" id="KW-1003">Cell membrane</keyword>
<comment type="subcellular location">
    <subcellularLocation>
        <location evidence="1">Cell membrane</location>
        <topology evidence="1">Multi-pass membrane protein</topology>
    </subcellularLocation>
</comment>
<dbReference type="InterPro" id="IPR032689">
    <property type="entry name" value="TraG-D_C"/>
</dbReference>
<dbReference type="RefSeq" id="WP_200593020.1">
    <property type="nucleotide sequence ID" value="NZ_JAEPBG010000006.1"/>
</dbReference>
<dbReference type="Pfam" id="PF12696">
    <property type="entry name" value="TraG-D_C"/>
    <property type="match status" value="1"/>
</dbReference>
<dbReference type="AlphaFoldDB" id="A0A934SVC9"/>
<proteinExistence type="predicted"/>
<accession>A0A934SVC9</accession>
<evidence type="ECO:0000313" key="7">
    <source>
        <dbReference type="EMBL" id="MBK4736023.1"/>
    </source>
</evidence>
<dbReference type="InterPro" id="IPR051539">
    <property type="entry name" value="T4SS-coupling_protein"/>
</dbReference>
<keyword evidence="4" id="KW-1133">Transmembrane helix</keyword>
<dbReference type="PANTHER" id="PTHR37937:SF1">
    <property type="entry name" value="CONJUGATIVE TRANSFER: DNA TRANSPORT"/>
    <property type="match status" value="1"/>
</dbReference>
<evidence type="ECO:0000256" key="3">
    <source>
        <dbReference type="ARBA" id="ARBA00022692"/>
    </source>
</evidence>
<feature type="domain" description="TraD/TraG TraM recognition site" evidence="6">
    <location>
        <begin position="478"/>
        <end position="605"/>
    </location>
</feature>
<dbReference type="InterPro" id="IPR022458">
    <property type="entry name" value="Conjugative_coupling_TraG/TraD"/>
</dbReference>
<dbReference type="SUPFAM" id="SSF52540">
    <property type="entry name" value="P-loop containing nucleoside triphosphate hydrolases"/>
    <property type="match status" value="1"/>
</dbReference>
<dbReference type="CDD" id="cd01127">
    <property type="entry name" value="TrwB_TraG_TraD_VirD4"/>
    <property type="match status" value="2"/>
</dbReference>
<name>A0A934SVC9_9BURK</name>
<dbReference type="PROSITE" id="PS51257">
    <property type="entry name" value="PROKAR_LIPOPROTEIN"/>
    <property type="match status" value="1"/>
</dbReference>
<gene>
    <name evidence="7" type="primary">traD</name>
    <name evidence="7" type="ORF">JJB74_15485</name>
</gene>
<protein>
    <submittedName>
        <fullName evidence="7">Conjugative transfer system coupling protein TraD</fullName>
    </submittedName>
</protein>
<dbReference type="NCBIfam" id="TIGR03743">
    <property type="entry name" value="SXT_TraD"/>
    <property type="match status" value="1"/>
</dbReference>
<keyword evidence="8" id="KW-1185">Reference proteome</keyword>
<evidence type="ECO:0000256" key="1">
    <source>
        <dbReference type="ARBA" id="ARBA00004651"/>
    </source>
</evidence>
<dbReference type="InterPro" id="IPR027417">
    <property type="entry name" value="P-loop_NTPase"/>
</dbReference>
<dbReference type="GO" id="GO:0005886">
    <property type="term" value="C:plasma membrane"/>
    <property type="evidence" value="ECO:0007669"/>
    <property type="project" value="UniProtKB-SubCell"/>
</dbReference>
<dbReference type="Gene3D" id="3.40.50.300">
    <property type="entry name" value="P-loop containing nucleotide triphosphate hydrolases"/>
    <property type="match status" value="2"/>
</dbReference>
<dbReference type="Proteomes" id="UP000622890">
    <property type="component" value="Unassembled WGS sequence"/>
</dbReference>
<evidence type="ECO:0000256" key="4">
    <source>
        <dbReference type="ARBA" id="ARBA00022989"/>
    </source>
</evidence>
<evidence type="ECO:0000256" key="2">
    <source>
        <dbReference type="ARBA" id="ARBA00022475"/>
    </source>
</evidence>